<evidence type="ECO:0000259" key="5">
    <source>
        <dbReference type="Pfam" id="PF13088"/>
    </source>
</evidence>
<evidence type="ECO:0000313" key="7">
    <source>
        <dbReference type="Proteomes" id="UP000093122"/>
    </source>
</evidence>
<evidence type="ECO:0000256" key="1">
    <source>
        <dbReference type="ARBA" id="ARBA00000427"/>
    </source>
</evidence>
<keyword evidence="4" id="KW-1133">Transmembrane helix</keyword>
<evidence type="ECO:0000256" key="3">
    <source>
        <dbReference type="ARBA" id="ARBA00012733"/>
    </source>
</evidence>
<name>A0A853P6N2_STRAG</name>
<dbReference type="CDD" id="cd15482">
    <property type="entry name" value="Sialidase_non-viral"/>
    <property type="match status" value="1"/>
</dbReference>
<keyword evidence="4" id="KW-0472">Membrane</keyword>
<dbReference type="EC" id="3.2.1.18" evidence="3"/>
<dbReference type="GO" id="GO:0009313">
    <property type="term" value="P:oligosaccharide catabolic process"/>
    <property type="evidence" value="ECO:0007669"/>
    <property type="project" value="TreeGrafter"/>
</dbReference>
<dbReference type="PANTHER" id="PTHR10628">
    <property type="entry name" value="SIALIDASE"/>
    <property type="match status" value="1"/>
</dbReference>
<dbReference type="Proteomes" id="UP000093122">
    <property type="component" value="Unassembled WGS sequence"/>
</dbReference>
<dbReference type="InterPro" id="IPR026856">
    <property type="entry name" value="Sialidase_fam"/>
</dbReference>
<dbReference type="InterPro" id="IPR011040">
    <property type="entry name" value="Sialidase"/>
</dbReference>
<gene>
    <name evidence="6" type="ORF">AX245_10430</name>
</gene>
<dbReference type="AlphaFoldDB" id="A0A853P6N2"/>
<protein>
    <recommendedName>
        <fullName evidence="3">exo-alpha-sialidase</fullName>
        <ecNumber evidence="3">3.2.1.18</ecNumber>
    </recommendedName>
</protein>
<dbReference type="GO" id="GO:0006689">
    <property type="term" value="P:ganglioside catabolic process"/>
    <property type="evidence" value="ECO:0007669"/>
    <property type="project" value="TreeGrafter"/>
</dbReference>
<evidence type="ECO:0000256" key="4">
    <source>
        <dbReference type="SAM" id="Phobius"/>
    </source>
</evidence>
<comment type="similarity">
    <text evidence="2">Belongs to the glycosyl hydrolase 33 family.</text>
</comment>
<comment type="caution">
    <text evidence="6">The sequence shown here is derived from an EMBL/GenBank/DDBJ whole genome shotgun (WGS) entry which is preliminary data.</text>
</comment>
<dbReference type="GO" id="GO:0005737">
    <property type="term" value="C:cytoplasm"/>
    <property type="evidence" value="ECO:0007669"/>
    <property type="project" value="TreeGrafter"/>
</dbReference>
<dbReference type="Pfam" id="PF13088">
    <property type="entry name" value="BNR_2"/>
    <property type="match status" value="1"/>
</dbReference>
<dbReference type="PANTHER" id="PTHR10628:SF30">
    <property type="entry name" value="EXO-ALPHA-SIALIDASE"/>
    <property type="match status" value="1"/>
</dbReference>
<dbReference type="KEGG" id="sage:EN72_10135"/>
<evidence type="ECO:0000256" key="2">
    <source>
        <dbReference type="ARBA" id="ARBA00009348"/>
    </source>
</evidence>
<dbReference type="Gene3D" id="2.120.10.10">
    <property type="match status" value="1"/>
</dbReference>
<dbReference type="GO" id="GO:0004308">
    <property type="term" value="F:exo-alpha-sialidase activity"/>
    <property type="evidence" value="ECO:0007669"/>
    <property type="project" value="UniProtKB-EC"/>
</dbReference>
<dbReference type="EMBL" id="MAWT01000022">
    <property type="protein sequence ID" value="OCM71612.1"/>
    <property type="molecule type" value="Genomic_DNA"/>
</dbReference>
<reference evidence="6 7" key="1">
    <citation type="journal article" date="2016" name="Sci. Rep.">
        <title>Serotype IV Streptococcus agalactiae ST-452 has arisen from large genomic recombination events between CC23 and the hypervirulent CC17 lineages.</title>
        <authorList>
            <person name="Campisi E."/>
            <person name="Rinaudo C.D."/>
            <person name="Donati C."/>
            <person name="Barucco M."/>
            <person name="Torricelli G."/>
            <person name="Edwards M.S."/>
            <person name="Baker C.J."/>
            <person name="Margarit I."/>
            <person name="Rosini R."/>
        </authorList>
    </citation>
    <scope>NUCLEOTIDE SEQUENCE [LARGE SCALE GENOMIC DNA]</scope>
    <source>
        <strain evidence="6 7">CZ-PW-140</strain>
    </source>
</reference>
<evidence type="ECO:0000313" key="6">
    <source>
        <dbReference type="EMBL" id="OCM71612.1"/>
    </source>
</evidence>
<keyword evidence="4" id="KW-0812">Transmembrane</keyword>
<dbReference type="SUPFAM" id="SSF50939">
    <property type="entry name" value="Sialidases"/>
    <property type="match status" value="1"/>
</dbReference>
<dbReference type="RefSeq" id="WP_000176328.1">
    <property type="nucleotide sequence ID" value="NZ_CAXOLC010000005.1"/>
</dbReference>
<accession>A0A853P6N2</accession>
<dbReference type="Gene3D" id="2.40.220.10">
    <property type="entry name" value="Intramolecular Trans-sialidase, Domain 3"/>
    <property type="match status" value="1"/>
</dbReference>
<comment type="catalytic activity">
    <reaction evidence="1">
        <text>Hydrolysis of alpha-(2-&gt;3)-, alpha-(2-&gt;6)-, alpha-(2-&gt;8)- glycosidic linkages of terminal sialic acid residues in oligosaccharides, glycoproteins, glycolipids, colominic acid and synthetic substrates.</text>
        <dbReference type="EC" id="3.2.1.18"/>
    </reaction>
</comment>
<dbReference type="InterPro" id="IPR036278">
    <property type="entry name" value="Sialidase_sf"/>
</dbReference>
<feature type="transmembrane region" description="Helical" evidence="4">
    <location>
        <begin position="12"/>
        <end position="35"/>
    </location>
</feature>
<feature type="domain" description="Sialidase" evidence="5">
    <location>
        <begin position="518"/>
        <end position="763"/>
    </location>
</feature>
<dbReference type="InterPro" id="IPR023364">
    <property type="entry name" value="Trans_sialidase_dom3"/>
</dbReference>
<proteinExistence type="inferred from homology"/>
<sequence length="816" mass="92699">MTLTFGKPSITIRRLGVITSIYMMLGFILLCGLLHPSTIYSEEIKSDINSFISIDDEKTTAPIFDSTLDKLTNSIEERQLELDSDTSDGLIVDDQKDKDMVVVLGDSDSQEKLSPPLKSEIATEENRKQANLAELNATQPNNRTTYIIPESSHSIAEQQRFLIESKGSSVALLNSDEFRKTAREDRGFERDKLRSLDIIPKGDLSTSNVIGNTDIASQISLGFKKNAIQEHHLTKTFSQKDGKLSSVIEGMLAIGKEKVEKEIKYSGNLWQKLKAKAHCLVCCVDNLNFEDIKSYFQYYCHLNHQLKLPKGAILSAKTEVYRGGDFGRKNKDNVFGYRIPSLLKTEKGTLLAGADERIEQACDWGNIGMVIRRSEDDGVTWGKRETIVNLRNNPRVPLVTSGDYSGSPINMDMALVQDTSSKTKRIFSIYDMFPEGRGVISIANTPEKEYTQIGGQSYLNLYNNEKKSKVFTIRDKGIVYNFKGKKTDYHVITETTKSDHSNLGDIYKGKQLLGNIYFTKHKTSPFRLAKSSYVWMSYSDDDGRTWSSPRDITASLRRRGMKFLGIGPGKGIVLKWGPHAGRIIIPAYSTNWKSHLRGSQSSRLIYSDDHGKTWHTGKAVNDNRVLSNGEKIHSLTMDNKKEQNTESVPVQLKNGDIKLFMRNLTGNLEVATSKDGGETWQNHVKRYKEVHDAYVQLSAIRFEHDKKEYILLVNANGPGKKRQDGYARLAQVNRNGSFKWLYHHHIQDGSFAYNSVQQLNNDQFGVLYEHREKHQNSFTLNYKVFNWSFLSQNTEKQGTLWEKMAANWHVLFKFYL</sequence>
<organism evidence="6 7">
    <name type="scientific">Streptococcus agalactiae</name>
    <dbReference type="NCBI Taxonomy" id="1311"/>
    <lineage>
        <taxon>Bacteria</taxon>
        <taxon>Bacillati</taxon>
        <taxon>Bacillota</taxon>
        <taxon>Bacilli</taxon>
        <taxon>Lactobacillales</taxon>
        <taxon>Streptococcaceae</taxon>
        <taxon>Streptococcus</taxon>
    </lineage>
</organism>
<dbReference type="GO" id="GO:0016020">
    <property type="term" value="C:membrane"/>
    <property type="evidence" value="ECO:0007669"/>
    <property type="project" value="TreeGrafter"/>
</dbReference>